<feature type="transmembrane region" description="Helical" evidence="1">
    <location>
        <begin position="104"/>
        <end position="133"/>
    </location>
</feature>
<sequence>MSAEPSTEQIERANQLKEEANQLVKADNLQDLEGSNFRGSKSQAETMLLAMCCPSEEFEKEHPVAAQTIKCFWIGLGTSGSILVYLAAPIVTIILVFVRKISPWWLFLGCGPFALMSCASCCVLGYVVCGCFLMEFDKQNSDYYYERSRAEGIKNKPIPQSATV</sequence>
<dbReference type="EMBL" id="JAKKPZ010000042">
    <property type="protein sequence ID" value="KAI1707230.1"/>
    <property type="molecule type" value="Genomic_DNA"/>
</dbReference>
<feature type="transmembrane region" description="Helical" evidence="1">
    <location>
        <begin position="72"/>
        <end position="98"/>
    </location>
</feature>
<keyword evidence="1" id="KW-0472">Membrane</keyword>
<dbReference type="Proteomes" id="UP001201812">
    <property type="component" value="Unassembled WGS sequence"/>
</dbReference>
<protein>
    <submittedName>
        <fullName evidence="2">Uncharacterized protein</fullName>
    </submittedName>
</protein>
<keyword evidence="1" id="KW-0812">Transmembrane</keyword>
<gene>
    <name evidence="2" type="ORF">DdX_12609</name>
</gene>
<evidence type="ECO:0000256" key="1">
    <source>
        <dbReference type="SAM" id="Phobius"/>
    </source>
</evidence>
<proteinExistence type="predicted"/>
<name>A0AAD4R3K6_9BILA</name>
<evidence type="ECO:0000313" key="2">
    <source>
        <dbReference type="EMBL" id="KAI1707230.1"/>
    </source>
</evidence>
<keyword evidence="3" id="KW-1185">Reference proteome</keyword>
<evidence type="ECO:0000313" key="3">
    <source>
        <dbReference type="Proteomes" id="UP001201812"/>
    </source>
</evidence>
<comment type="caution">
    <text evidence="2">The sequence shown here is derived from an EMBL/GenBank/DDBJ whole genome shotgun (WGS) entry which is preliminary data.</text>
</comment>
<keyword evidence="1" id="KW-1133">Transmembrane helix</keyword>
<accession>A0AAD4R3K6</accession>
<reference evidence="2" key="1">
    <citation type="submission" date="2022-01" db="EMBL/GenBank/DDBJ databases">
        <title>Genome Sequence Resource for Two Populations of Ditylenchus destructor, the Migratory Endoparasitic Phytonematode.</title>
        <authorList>
            <person name="Zhang H."/>
            <person name="Lin R."/>
            <person name="Xie B."/>
        </authorList>
    </citation>
    <scope>NUCLEOTIDE SEQUENCE</scope>
    <source>
        <strain evidence="2">BazhouSP</strain>
    </source>
</reference>
<dbReference type="AlphaFoldDB" id="A0AAD4R3K6"/>
<organism evidence="2 3">
    <name type="scientific">Ditylenchus destructor</name>
    <dbReference type="NCBI Taxonomy" id="166010"/>
    <lineage>
        <taxon>Eukaryota</taxon>
        <taxon>Metazoa</taxon>
        <taxon>Ecdysozoa</taxon>
        <taxon>Nematoda</taxon>
        <taxon>Chromadorea</taxon>
        <taxon>Rhabditida</taxon>
        <taxon>Tylenchina</taxon>
        <taxon>Tylenchomorpha</taxon>
        <taxon>Sphaerularioidea</taxon>
        <taxon>Anguinidae</taxon>
        <taxon>Anguininae</taxon>
        <taxon>Ditylenchus</taxon>
    </lineage>
</organism>